<dbReference type="InterPro" id="IPR035992">
    <property type="entry name" value="Ricin_B-like_lectins"/>
</dbReference>
<dbReference type="EMBL" id="BAAAYN010000024">
    <property type="protein sequence ID" value="GAA3389150.1"/>
    <property type="molecule type" value="Genomic_DNA"/>
</dbReference>
<reference evidence="2" key="1">
    <citation type="journal article" date="2019" name="Int. J. Syst. Evol. Microbiol.">
        <title>The Global Catalogue of Microorganisms (GCM) 10K type strain sequencing project: providing services to taxonomists for standard genome sequencing and annotation.</title>
        <authorList>
            <consortium name="The Broad Institute Genomics Platform"/>
            <consortium name="The Broad Institute Genome Sequencing Center for Infectious Disease"/>
            <person name="Wu L."/>
            <person name="Ma J."/>
        </authorList>
    </citation>
    <scope>NUCLEOTIDE SEQUENCE [LARGE SCALE GENOMIC DNA]</scope>
    <source>
        <strain evidence="2">JCM 9458</strain>
    </source>
</reference>
<evidence type="ECO:0000313" key="1">
    <source>
        <dbReference type="EMBL" id="GAA3389150.1"/>
    </source>
</evidence>
<accession>A0ABP6SZ67</accession>
<sequence>MNSGLDVFVTNCSSANINPYQDWQFVADNAAWTNIRHRQTGACMSANGMAKDTYGVRGGCNFDAPGRTWLFS</sequence>
<name>A0ABP6SZ67_9ACTN</name>
<dbReference type="Proteomes" id="UP001501676">
    <property type="component" value="Unassembled WGS sequence"/>
</dbReference>
<evidence type="ECO:0008006" key="3">
    <source>
        <dbReference type="Google" id="ProtNLM"/>
    </source>
</evidence>
<organism evidence="1 2">
    <name type="scientific">Cryptosporangium minutisporangium</name>
    <dbReference type="NCBI Taxonomy" id="113569"/>
    <lineage>
        <taxon>Bacteria</taxon>
        <taxon>Bacillati</taxon>
        <taxon>Actinomycetota</taxon>
        <taxon>Actinomycetes</taxon>
        <taxon>Cryptosporangiales</taxon>
        <taxon>Cryptosporangiaceae</taxon>
        <taxon>Cryptosporangium</taxon>
    </lineage>
</organism>
<dbReference type="RefSeq" id="WP_345729497.1">
    <property type="nucleotide sequence ID" value="NZ_BAAAYN010000024.1"/>
</dbReference>
<proteinExistence type="predicted"/>
<evidence type="ECO:0000313" key="2">
    <source>
        <dbReference type="Proteomes" id="UP001501676"/>
    </source>
</evidence>
<gene>
    <name evidence="1" type="ORF">GCM10020369_38150</name>
</gene>
<dbReference type="PROSITE" id="PS50231">
    <property type="entry name" value="RICIN_B_LECTIN"/>
    <property type="match status" value="1"/>
</dbReference>
<dbReference type="Gene3D" id="2.80.10.50">
    <property type="match status" value="1"/>
</dbReference>
<keyword evidence="2" id="KW-1185">Reference proteome</keyword>
<comment type="caution">
    <text evidence="1">The sequence shown here is derived from an EMBL/GenBank/DDBJ whole genome shotgun (WGS) entry which is preliminary data.</text>
</comment>
<dbReference type="SUPFAM" id="SSF50370">
    <property type="entry name" value="Ricin B-like lectins"/>
    <property type="match status" value="1"/>
</dbReference>
<protein>
    <recommendedName>
        <fullName evidence="3">Ricin B lectin domain-containing protein</fullName>
    </recommendedName>
</protein>